<evidence type="ECO:0000313" key="2">
    <source>
        <dbReference type="Proteomes" id="UP000001075"/>
    </source>
</evidence>
<dbReference type="InParanoid" id="G3HFR2"/>
<organism evidence="1 2">
    <name type="scientific">Cricetulus griseus</name>
    <name type="common">Chinese hamster</name>
    <name type="synonym">Cricetulus barabensis griseus</name>
    <dbReference type="NCBI Taxonomy" id="10029"/>
    <lineage>
        <taxon>Eukaryota</taxon>
        <taxon>Metazoa</taxon>
        <taxon>Chordata</taxon>
        <taxon>Craniata</taxon>
        <taxon>Vertebrata</taxon>
        <taxon>Euteleostomi</taxon>
        <taxon>Mammalia</taxon>
        <taxon>Eutheria</taxon>
        <taxon>Euarchontoglires</taxon>
        <taxon>Glires</taxon>
        <taxon>Rodentia</taxon>
        <taxon>Myomorpha</taxon>
        <taxon>Muroidea</taxon>
        <taxon>Cricetidae</taxon>
        <taxon>Cricetinae</taxon>
        <taxon>Cricetulus</taxon>
    </lineage>
</organism>
<name>G3HFR2_CRIGR</name>
<accession>G3HFR2</accession>
<protein>
    <submittedName>
        <fullName evidence="1">Uncharacterized protein</fullName>
    </submittedName>
</protein>
<evidence type="ECO:0000313" key="1">
    <source>
        <dbReference type="EMBL" id="EGW02795.1"/>
    </source>
</evidence>
<proteinExistence type="predicted"/>
<sequence>MDFDPKLTLFLPESFLYHLIYKCYSFLNICNCCGEDSTARFLEVRPITSQLQMAVLYQRTFHATQEQFTGVIRQRRLLSLQ</sequence>
<dbReference type="Proteomes" id="UP000001075">
    <property type="component" value="Unassembled WGS sequence"/>
</dbReference>
<dbReference type="AlphaFoldDB" id="G3HFR2"/>
<dbReference type="EMBL" id="JH000334">
    <property type="protein sequence ID" value="EGW02795.1"/>
    <property type="molecule type" value="Genomic_DNA"/>
</dbReference>
<reference evidence="2" key="1">
    <citation type="journal article" date="2011" name="Nat. Biotechnol.">
        <title>The genomic sequence of the Chinese hamster ovary (CHO)-K1 cell line.</title>
        <authorList>
            <person name="Xu X."/>
            <person name="Nagarajan H."/>
            <person name="Lewis N.E."/>
            <person name="Pan S."/>
            <person name="Cai Z."/>
            <person name="Liu X."/>
            <person name="Chen W."/>
            <person name="Xie M."/>
            <person name="Wang W."/>
            <person name="Hammond S."/>
            <person name="Andersen M.R."/>
            <person name="Neff N."/>
            <person name="Passarelli B."/>
            <person name="Koh W."/>
            <person name="Fan H.C."/>
            <person name="Wang J."/>
            <person name="Gui Y."/>
            <person name="Lee K.H."/>
            <person name="Betenbaugh M.J."/>
            <person name="Quake S.R."/>
            <person name="Famili I."/>
            <person name="Palsson B.O."/>
            <person name="Wang J."/>
        </authorList>
    </citation>
    <scope>NUCLEOTIDE SEQUENCE [LARGE SCALE GENOMIC DNA]</scope>
    <source>
        <strain evidence="2">CHO K1 cell line</strain>
    </source>
</reference>
<gene>
    <name evidence="1" type="ORF">I79_009426</name>
</gene>